<evidence type="ECO:0000313" key="15">
    <source>
        <dbReference type="Proteomes" id="UP000054928"/>
    </source>
</evidence>
<dbReference type="STRING" id="4781.A0A0P1AQT9"/>
<feature type="compositionally biased region" description="Polar residues" evidence="11">
    <location>
        <begin position="866"/>
        <end position="876"/>
    </location>
</feature>
<keyword evidence="8" id="KW-0206">Cytoskeleton</keyword>
<dbReference type="GeneID" id="36408527"/>
<dbReference type="PANTHER" id="PTHR13297:SF5">
    <property type="entry name" value="TBC1 DOMAIN FAMILY MEMBER 23"/>
    <property type="match status" value="1"/>
</dbReference>
<dbReference type="EMBL" id="CCYD01000653">
    <property type="protein sequence ID" value="CEG43265.1"/>
    <property type="molecule type" value="Genomic_DNA"/>
</dbReference>
<name>A0A0P1AQT9_PLAHL</name>
<dbReference type="OrthoDB" id="73307at2759"/>
<evidence type="ECO:0000256" key="9">
    <source>
        <dbReference type="ARBA" id="ARBA00023273"/>
    </source>
</evidence>
<dbReference type="GO" id="GO:0005829">
    <property type="term" value="C:cytosol"/>
    <property type="evidence" value="ECO:0007669"/>
    <property type="project" value="GOC"/>
</dbReference>
<keyword evidence="15" id="KW-1185">Reference proteome</keyword>
<keyword evidence="7" id="KW-0333">Golgi apparatus</keyword>
<accession>A0A0P1AQT9</accession>
<evidence type="ECO:0000256" key="5">
    <source>
        <dbReference type="ARBA" id="ARBA00022473"/>
    </source>
</evidence>
<dbReference type="Proteomes" id="UP000054928">
    <property type="component" value="Unassembled WGS sequence"/>
</dbReference>
<evidence type="ECO:0000256" key="7">
    <source>
        <dbReference type="ARBA" id="ARBA00023034"/>
    </source>
</evidence>
<dbReference type="RefSeq" id="XP_024579634.1">
    <property type="nucleotide sequence ID" value="XM_024729237.1"/>
</dbReference>
<proteinExistence type="inferred from homology"/>
<evidence type="ECO:0000256" key="11">
    <source>
        <dbReference type="SAM" id="MobiDB-lite"/>
    </source>
</evidence>
<dbReference type="GO" id="GO:0099041">
    <property type="term" value="P:vesicle tethering to Golgi"/>
    <property type="evidence" value="ECO:0007669"/>
    <property type="project" value="TreeGrafter"/>
</dbReference>
<dbReference type="OMA" id="VHICVMG"/>
<sequence length="1353" mass="148620">MSNADFNDIFGEDPKMEELAVPTLSNIDLDDDGLFGADHSDKVSKPDSNQYCQGSNWEQIGSHEQDEFLSWLDEGGSAQPAVTALTDSLTPSSDFDPPPAPVHGYEPVTSFDCVSLDDSDDFDQILNGSNSLHMTNMSVTTMPSVSIDNGLDHFVQGAGNFTSSSVDGCISLGDDDDDDLESIVRQANKQVDVSGSRENSNSSLQIKSQLQTPQKAQIDVTAARQAYLETGELLAGSRLALWHRAVQPKNEDTASMYAVQTTSRSLPNQALLHKEVEELCSRLFSSATHARVLRELGENMRGTHLLFIDSAETLFTHLCKQFDIDYSPGMIFTFAPLLLASGCEPLHPENIEILAATCRRFLPHISKKSDSYAFASNRRPLLKRLLLYHAPRLASHLNRYFPTWNEAPAEESDNIEKSGAIPDSWLFSFFEGKEIVNDPANFEFLLKVWDCSLVLEAFSLSENNLLLTGFFITLNAIVSAEKELMRMTSEQLRHCMASTLVNTVLHGEMTKNKVFVYEVRRLIESTPSCICAKLRSFDKAPPPSSIKSVNSLEGHSTGAPQGPSNLFGVSNLFSASTQGLKDVSNLMIDVPSKLLTMVPMNPLASVSSSAINPLTDSPEVQQLFYLHAKAMDVASISVTLEAKEVISSVFGGIQGHEPGSLRYFIVDCRGPEDTKLGQVPTAFNFDPDSVSDPAVLKQVLATLCPLKHAGVHICVMGQGYAHIAGELRQFQQKQGVAAISPFTLCEGFLETYANDQTRMQSTIEFLLKHEFPHVSVIDGGYSAAHAYLFRSHSFTVDDLADHDTPNCKLCHHDRSMDTVLAHAIVGPVSSKSSEEKGNSHKDWEISLPENPSSNDESTGDVGFTDINLSSPSTSAKSTTGSYYSTFTGAFKNGSKTLLSPTMDGTKWLLKKSAATTAEFANAAANMGTIHSKSRTGSIQGVIGTSKLQTAHTKETKPTMPNLSKFRNSLVAIGSESFDMLKKVESAMEHAVEQAAVATTTTTAKVRVPFSSSPSLKEAGVADLAKSPTASTCTPLTPRDQDQEGHFVQHAEASDGNKSTPSNFANETRFNTKSIHGVVKGNVRQLKKGMTVSRTQMLPCASSPFFACYKKKAPNEKAGAQSRGTMNLRRIVVMENHLVVLKSAARNEDDIFFVKSCHSLLHITRMTCLKKNALMVTIYYRWKNENGEVVDKRNSYEVFVISEYPSMSDKKRESLASKIDEVARNQIWREQLKTEYRMESVPTLFQLNPKTLSSITLKPTQTHPEDFGKVIGDPETRQLASQLRQVTKRPTEKQTLPKTEAQRVGWLHDMANKGIRADMNQRMFKGRGSCDVTKFANSYCTMAGCSPFADKSAH</sequence>
<dbReference type="InterPro" id="IPR036873">
    <property type="entry name" value="Rhodanese-like_dom_sf"/>
</dbReference>
<evidence type="ECO:0000256" key="6">
    <source>
        <dbReference type="ARBA" id="ARBA00022490"/>
    </source>
</evidence>
<keyword evidence="6" id="KW-0963">Cytoplasm</keyword>
<feature type="compositionally biased region" description="Basic and acidic residues" evidence="11">
    <location>
        <begin position="832"/>
        <end position="844"/>
    </location>
</feature>
<dbReference type="PROSITE" id="PS50086">
    <property type="entry name" value="TBC_RABGAP"/>
    <property type="match status" value="1"/>
</dbReference>
<dbReference type="InterPro" id="IPR029214">
    <property type="entry name" value="CFAP144"/>
</dbReference>
<evidence type="ECO:0000259" key="13">
    <source>
        <dbReference type="PROSITE" id="PS50206"/>
    </source>
</evidence>
<dbReference type="InterPro" id="IPR000195">
    <property type="entry name" value="Rab-GAP-TBC_dom"/>
</dbReference>
<evidence type="ECO:0000256" key="2">
    <source>
        <dbReference type="ARBA" id="ARBA00004245"/>
    </source>
</evidence>
<keyword evidence="9" id="KW-0966">Cell projection</keyword>
<dbReference type="GO" id="GO:0042147">
    <property type="term" value="P:retrograde transport, endosome to Golgi"/>
    <property type="evidence" value="ECO:0007669"/>
    <property type="project" value="InterPro"/>
</dbReference>
<feature type="region of interest" description="Disordered" evidence="11">
    <location>
        <begin position="540"/>
        <end position="560"/>
    </location>
</feature>
<evidence type="ECO:0000256" key="3">
    <source>
        <dbReference type="ARBA" id="ARBA00004601"/>
    </source>
</evidence>
<evidence type="ECO:0000256" key="1">
    <source>
        <dbReference type="ARBA" id="ARBA00004138"/>
    </source>
</evidence>
<dbReference type="PANTHER" id="PTHR13297">
    <property type="entry name" value="TBC1 DOMAIN FAMILY MEMBER 23-RELATED"/>
    <property type="match status" value="1"/>
</dbReference>
<organism evidence="14 15">
    <name type="scientific">Plasmopara halstedii</name>
    <name type="common">Downy mildew of sunflower</name>
    <dbReference type="NCBI Taxonomy" id="4781"/>
    <lineage>
        <taxon>Eukaryota</taxon>
        <taxon>Sar</taxon>
        <taxon>Stramenopiles</taxon>
        <taxon>Oomycota</taxon>
        <taxon>Peronosporomycetes</taxon>
        <taxon>Peronosporales</taxon>
        <taxon>Peronosporaceae</taxon>
        <taxon>Plasmopara</taxon>
    </lineage>
</organism>
<dbReference type="InterPro" id="IPR001763">
    <property type="entry name" value="Rhodanese-like_dom"/>
</dbReference>
<keyword evidence="5" id="KW-0217">Developmental protein</keyword>
<protein>
    <recommendedName>
        <fullName evidence="4">TBC1 domain family member 23</fullName>
    </recommendedName>
</protein>
<dbReference type="SUPFAM" id="SSF52821">
    <property type="entry name" value="Rhodanese/Cell cycle control phosphatase"/>
    <property type="match status" value="1"/>
</dbReference>
<comment type="similarity">
    <text evidence="10">Belongs to the CFAP144 family.</text>
</comment>
<dbReference type="Pfam" id="PF14886">
    <property type="entry name" value="FAM183"/>
    <property type="match status" value="1"/>
</dbReference>
<feature type="domain" description="Rhodanese" evidence="13">
    <location>
        <begin position="662"/>
        <end position="793"/>
    </location>
</feature>
<evidence type="ECO:0000256" key="8">
    <source>
        <dbReference type="ARBA" id="ARBA00023212"/>
    </source>
</evidence>
<dbReference type="InterPro" id="IPR039755">
    <property type="entry name" value="TBC1D23"/>
</dbReference>
<dbReference type="PROSITE" id="PS50206">
    <property type="entry name" value="RHODANESE_3"/>
    <property type="match status" value="1"/>
</dbReference>
<dbReference type="GO" id="GO:0005802">
    <property type="term" value="C:trans-Golgi network"/>
    <property type="evidence" value="ECO:0007669"/>
    <property type="project" value="TreeGrafter"/>
</dbReference>
<feature type="compositionally biased region" description="Polar residues" evidence="11">
    <location>
        <begin position="545"/>
        <end position="560"/>
    </location>
</feature>
<comment type="subcellular location">
    <subcellularLocation>
        <location evidence="1">Cell projection</location>
        <location evidence="1">Cilium</location>
    </subcellularLocation>
    <subcellularLocation>
        <location evidence="2">Cytoplasm</location>
        <location evidence="2">Cytoskeleton</location>
    </subcellularLocation>
    <subcellularLocation>
        <location evidence="3">Golgi apparatus</location>
        <location evidence="3">trans-Golgi network</location>
    </subcellularLocation>
</comment>
<dbReference type="GO" id="GO:0005856">
    <property type="term" value="C:cytoskeleton"/>
    <property type="evidence" value="ECO:0007669"/>
    <property type="project" value="UniProtKB-SubCell"/>
</dbReference>
<feature type="region of interest" description="Disordered" evidence="11">
    <location>
        <begin position="87"/>
        <end position="106"/>
    </location>
</feature>
<feature type="domain" description="Rab-GAP TBC" evidence="12">
    <location>
        <begin position="232"/>
        <end position="456"/>
    </location>
</feature>
<feature type="region of interest" description="Disordered" evidence="11">
    <location>
        <begin position="827"/>
        <end position="879"/>
    </location>
</feature>
<evidence type="ECO:0000313" key="14">
    <source>
        <dbReference type="EMBL" id="CEG43265.1"/>
    </source>
</evidence>
<reference evidence="15" key="1">
    <citation type="submission" date="2014-09" db="EMBL/GenBank/DDBJ databases">
        <authorList>
            <person name="Sharma Rahul"/>
            <person name="Thines Marco"/>
        </authorList>
    </citation>
    <scope>NUCLEOTIDE SEQUENCE [LARGE SCALE GENOMIC DNA]</scope>
</reference>
<evidence type="ECO:0000256" key="10">
    <source>
        <dbReference type="ARBA" id="ARBA00034777"/>
    </source>
</evidence>
<evidence type="ECO:0000256" key="4">
    <source>
        <dbReference type="ARBA" id="ARBA00014207"/>
    </source>
</evidence>
<dbReference type="GO" id="GO:0005929">
    <property type="term" value="C:cilium"/>
    <property type="evidence" value="ECO:0007669"/>
    <property type="project" value="UniProtKB-SubCell"/>
</dbReference>
<evidence type="ECO:0000259" key="12">
    <source>
        <dbReference type="PROSITE" id="PS50086"/>
    </source>
</evidence>